<sequence length="56" mass="6208">MTFVLNYRHVCLQVLFEATVGDGYLGDIAIDDVTFLQEDCQGQPGSMLSRKVLSGR</sequence>
<reference evidence="2" key="2">
    <citation type="submission" date="2020-11" db="EMBL/GenBank/DDBJ databases">
        <authorList>
            <person name="McCartney M.A."/>
            <person name="Auch B."/>
            <person name="Kono T."/>
            <person name="Mallez S."/>
            <person name="Becker A."/>
            <person name="Gohl D.M."/>
            <person name="Silverstein K.A.T."/>
            <person name="Koren S."/>
            <person name="Bechman K.B."/>
            <person name="Herman A."/>
            <person name="Abrahante J.E."/>
            <person name="Garbe J."/>
        </authorList>
    </citation>
    <scope>NUCLEOTIDE SEQUENCE</scope>
    <source>
        <strain evidence="2">Duluth1</strain>
        <tissue evidence="2">Whole animal</tissue>
    </source>
</reference>
<dbReference type="AlphaFoldDB" id="A0A9D4DQK4"/>
<dbReference type="PROSITE" id="PS50060">
    <property type="entry name" value="MAM_2"/>
    <property type="match status" value="1"/>
</dbReference>
<evidence type="ECO:0000259" key="1">
    <source>
        <dbReference type="PROSITE" id="PS50060"/>
    </source>
</evidence>
<dbReference type="InterPro" id="IPR000998">
    <property type="entry name" value="MAM_dom"/>
</dbReference>
<organism evidence="2 3">
    <name type="scientific">Dreissena polymorpha</name>
    <name type="common">Zebra mussel</name>
    <name type="synonym">Mytilus polymorpha</name>
    <dbReference type="NCBI Taxonomy" id="45954"/>
    <lineage>
        <taxon>Eukaryota</taxon>
        <taxon>Metazoa</taxon>
        <taxon>Spiralia</taxon>
        <taxon>Lophotrochozoa</taxon>
        <taxon>Mollusca</taxon>
        <taxon>Bivalvia</taxon>
        <taxon>Autobranchia</taxon>
        <taxon>Heteroconchia</taxon>
        <taxon>Euheterodonta</taxon>
        <taxon>Imparidentia</taxon>
        <taxon>Neoheterodontei</taxon>
        <taxon>Myida</taxon>
        <taxon>Dreissenoidea</taxon>
        <taxon>Dreissenidae</taxon>
        <taxon>Dreissena</taxon>
    </lineage>
</organism>
<accession>A0A9D4DQK4</accession>
<dbReference type="Proteomes" id="UP000828390">
    <property type="component" value="Unassembled WGS sequence"/>
</dbReference>
<comment type="caution">
    <text evidence="2">The sequence shown here is derived from an EMBL/GenBank/DDBJ whole genome shotgun (WGS) entry which is preliminary data.</text>
</comment>
<dbReference type="Gene3D" id="2.60.120.200">
    <property type="match status" value="1"/>
</dbReference>
<dbReference type="EMBL" id="JAIWYP010000010">
    <property type="protein sequence ID" value="KAH3753403.1"/>
    <property type="molecule type" value="Genomic_DNA"/>
</dbReference>
<dbReference type="SUPFAM" id="SSF49899">
    <property type="entry name" value="Concanavalin A-like lectins/glucanases"/>
    <property type="match status" value="1"/>
</dbReference>
<name>A0A9D4DQK4_DREPO</name>
<evidence type="ECO:0000313" key="3">
    <source>
        <dbReference type="Proteomes" id="UP000828390"/>
    </source>
</evidence>
<gene>
    <name evidence="2" type="ORF">DPMN_188039</name>
</gene>
<dbReference type="InterPro" id="IPR013320">
    <property type="entry name" value="ConA-like_dom_sf"/>
</dbReference>
<feature type="domain" description="MAM" evidence="1">
    <location>
        <begin position="1"/>
        <end position="42"/>
    </location>
</feature>
<reference evidence="2" key="1">
    <citation type="journal article" date="2019" name="bioRxiv">
        <title>The Genome of the Zebra Mussel, Dreissena polymorpha: A Resource for Invasive Species Research.</title>
        <authorList>
            <person name="McCartney M.A."/>
            <person name="Auch B."/>
            <person name="Kono T."/>
            <person name="Mallez S."/>
            <person name="Zhang Y."/>
            <person name="Obille A."/>
            <person name="Becker A."/>
            <person name="Abrahante J.E."/>
            <person name="Garbe J."/>
            <person name="Badalamenti J.P."/>
            <person name="Herman A."/>
            <person name="Mangelson H."/>
            <person name="Liachko I."/>
            <person name="Sullivan S."/>
            <person name="Sone E.D."/>
            <person name="Koren S."/>
            <person name="Silverstein K.A.T."/>
            <person name="Beckman K.B."/>
            <person name="Gohl D.M."/>
        </authorList>
    </citation>
    <scope>NUCLEOTIDE SEQUENCE</scope>
    <source>
        <strain evidence="2">Duluth1</strain>
        <tissue evidence="2">Whole animal</tissue>
    </source>
</reference>
<protein>
    <recommendedName>
        <fullName evidence="1">MAM domain-containing protein</fullName>
    </recommendedName>
</protein>
<evidence type="ECO:0000313" key="2">
    <source>
        <dbReference type="EMBL" id="KAH3753403.1"/>
    </source>
</evidence>
<keyword evidence="3" id="KW-1185">Reference proteome</keyword>
<proteinExistence type="predicted"/>
<dbReference type="GO" id="GO:0016020">
    <property type="term" value="C:membrane"/>
    <property type="evidence" value="ECO:0007669"/>
    <property type="project" value="InterPro"/>
</dbReference>